<dbReference type="SUPFAM" id="SSF58104">
    <property type="entry name" value="Methyl-accepting chemotaxis protein (MCP) signaling domain"/>
    <property type="match status" value="1"/>
</dbReference>
<evidence type="ECO:0000256" key="4">
    <source>
        <dbReference type="ARBA" id="ARBA00023224"/>
    </source>
</evidence>
<gene>
    <name evidence="10" type="ORF">D0466_03705</name>
</gene>
<dbReference type="InterPro" id="IPR029151">
    <property type="entry name" value="Sensor-like_sf"/>
</dbReference>
<dbReference type="Pfam" id="PF00015">
    <property type="entry name" value="MCPsignal"/>
    <property type="match status" value="1"/>
</dbReference>
<dbReference type="Proteomes" id="UP000262939">
    <property type="component" value="Unassembled WGS sequence"/>
</dbReference>
<keyword evidence="11" id="KW-1185">Reference proteome</keyword>
<evidence type="ECO:0000256" key="1">
    <source>
        <dbReference type="ARBA" id="ARBA00004236"/>
    </source>
</evidence>
<dbReference type="PROSITE" id="PS50885">
    <property type="entry name" value="HAMP"/>
    <property type="match status" value="1"/>
</dbReference>
<dbReference type="AlphaFoldDB" id="A0A372LG30"/>
<comment type="subcellular location">
    <subcellularLocation>
        <location evidence="1">Cell membrane</location>
    </subcellularLocation>
</comment>
<keyword evidence="4 6" id="KW-0807">Transducer</keyword>
<dbReference type="PROSITE" id="PS51257">
    <property type="entry name" value="PROKAR_LIPOPROTEIN"/>
    <property type="match status" value="1"/>
</dbReference>
<evidence type="ECO:0000313" key="11">
    <source>
        <dbReference type="Proteomes" id="UP000262939"/>
    </source>
</evidence>
<dbReference type="Gene3D" id="1.10.287.950">
    <property type="entry name" value="Methyl-accepting chemotaxis protein"/>
    <property type="match status" value="1"/>
</dbReference>
<evidence type="ECO:0000256" key="7">
    <source>
        <dbReference type="SAM" id="Phobius"/>
    </source>
</evidence>
<keyword evidence="3 7" id="KW-0472">Membrane</keyword>
<feature type="transmembrane region" description="Helical" evidence="7">
    <location>
        <begin position="196"/>
        <end position="219"/>
    </location>
</feature>
<dbReference type="SMART" id="SM00283">
    <property type="entry name" value="MA"/>
    <property type="match status" value="1"/>
</dbReference>
<dbReference type="InterPro" id="IPR003660">
    <property type="entry name" value="HAMP_dom"/>
</dbReference>
<dbReference type="EMBL" id="QVTD01000003">
    <property type="protein sequence ID" value="RFU65029.1"/>
    <property type="molecule type" value="Genomic_DNA"/>
</dbReference>
<organism evidence="10 11">
    <name type="scientific">Peribacillus glennii</name>
    <dbReference type="NCBI Taxonomy" id="2303991"/>
    <lineage>
        <taxon>Bacteria</taxon>
        <taxon>Bacillati</taxon>
        <taxon>Bacillota</taxon>
        <taxon>Bacilli</taxon>
        <taxon>Bacillales</taxon>
        <taxon>Bacillaceae</taxon>
        <taxon>Peribacillus</taxon>
    </lineage>
</organism>
<dbReference type="SUPFAM" id="SSF103190">
    <property type="entry name" value="Sensory domain-like"/>
    <property type="match status" value="1"/>
</dbReference>
<keyword evidence="2" id="KW-1003">Cell membrane</keyword>
<comment type="caution">
    <text evidence="10">The sequence shown here is derived from an EMBL/GenBank/DDBJ whole genome shotgun (WGS) entry which is preliminary data.</text>
</comment>
<dbReference type="PANTHER" id="PTHR32089">
    <property type="entry name" value="METHYL-ACCEPTING CHEMOTAXIS PROTEIN MCPB"/>
    <property type="match status" value="1"/>
</dbReference>
<feature type="domain" description="HAMP" evidence="9">
    <location>
        <begin position="216"/>
        <end position="268"/>
    </location>
</feature>
<feature type="transmembrane region" description="Helical" evidence="7">
    <location>
        <begin position="9"/>
        <end position="29"/>
    </location>
</feature>
<keyword evidence="7" id="KW-1133">Transmembrane helix</keyword>
<evidence type="ECO:0000256" key="3">
    <source>
        <dbReference type="ARBA" id="ARBA00023136"/>
    </source>
</evidence>
<dbReference type="OrthoDB" id="369835at2"/>
<dbReference type="CDD" id="cd06225">
    <property type="entry name" value="HAMP"/>
    <property type="match status" value="1"/>
</dbReference>
<accession>A0A372LG30</accession>
<protein>
    <submittedName>
        <fullName evidence="10">Methyl-accepting chemotaxis protein</fullName>
    </submittedName>
</protein>
<dbReference type="InterPro" id="IPR004089">
    <property type="entry name" value="MCPsignal_dom"/>
</dbReference>
<dbReference type="SMART" id="SM00304">
    <property type="entry name" value="HAMP"/>
    <property type="match status" value="2"/>
</dbReference>
<keyword evidence="7" id="KW-0812">Transmembrane</keyword>
<comment type="similarity">
    <text evidence="5">Belongs to the methyl-accepting chemotaxis (MCP) protein family.</text>
</comment>
<dbReference type="Pfam" id="PF00672">
    <property type="entry name" value="HAMP"/>
    <property type="match status" value="1"/>
</dbReference>
<reference evidence="10 11" key="1">
    <citation type="submission" date="2018-08" db="EMBL/GenBank/DDBJ databases">
        <title>Bacillus chawlae sp. nov., Bacillus glennii sp. nov., and Bacillus saganii sp. nov. Isolated from the Vehicle Assembly Building at Kennedy Space Center where the Viking Spacecraft were Assembled.</title>
        <authorList>
            <person name="Seuylemezian A."/>
            <person name="Vaishampayan P."/>
        </authorList>
    </citation>
    <scope>NUCLEOTIDE SEQUENCE [LARGE SCALE GENOMIC DNA]</scope>
    <source>
        <strain evidence="10 11">V44-8</strain>
    </source>
</reference>
<proteinExistence type="inferred from homology"/>
<dbReference type="PROSITE" id="PS50111">
    <property type="entry name" value="CHEMOTAXIS_TRANSDUC_2"/>
    <property type="match status" value="1"/>
</dbReference>
<dbReference type="Gene3D" id="6.10.340.10">
    <property type="match status" value="1"/>
</dbReference>
<name>A0A372LG30_9BACI</name>
<evidence type="ECO:0000256" key="5">
    <source>
        <dbReference type="ARBA" id="ARBA00029447"/>
    </source>
</evidence>
<evidence type="ECO:0000259" key="9">
    <source>
        <dbReference type="PROSITE" id="PS50885"/>
    </source>
</evidence>
<evidence type="ECO:0000259" key="8">
    <source>
        <dbReference type="PROSITE" id="PS50111"/>
    </source>
</evidence>
<dbReference type="GO" id="GO:0005886">
    <property type="term" value="C:plasma membrane"/>
    <property type="evidence" value="ECO:0007669"/>
    <property type="project" value="UniProtKB-SubCell"/>
</dbReference>
<sequence length="574" mass="63451">MGRSLQTRMILIFSFVILVSCVIISFLNYRSYSNLVIDTVSNQAKTITEQAVKIIEVDKYGEIKIESGETKYYYQLRHELNDLRERNGLEYLYTMGRSKKGEGYEYYYLVDGMPIHDKDASKLGEIEEEAQMYSSLIKAFESGKTQVGEMSVDEYGALISAYVPIKNSSGEVIGIVGADFNAEQVHTQMEHSKQNVILTTAIILIVSLLITYFFSRFLINPLKRLAKQVELVGKGDLSTQIDTNRKDEIGLLSVSFQNMIHDLRDIIDGINNNTLRLNQSSNQLLVNSEEARVASNQITASIQEIAGGTELQFESTEICATSIGEVTGGIQQIAFSSLNVSKLAEGLLNGANEGFQLVQNFIQQMEAINTTVGEASSFIKTLESRSEEIHEIIQVIKDISSQTNLLALNAAIEASRAGETGKGFAVVADEVKKLAEQSENSANHIAELIHHINQDTQLTVESMDKAVSATGEGIRISEGTGRSFETILFSIKQVVSEIQEVSATSEQVFNSSKEVTNAIEQTTQIARKTEGNTEKVVNATEEQEVLVADIASSIQELNQMSQGLNDLIRKFKLQ</sequence>
<dbReference type="RefSeq" id="WP_117321205.1">
    <property type="nucleotide sequence ID" value="NZ_QVTD01000003.1"/>
</dbReference>
<dbReference type="GO" id="GO:0007165">
    <property type="term" value="P:signal transduction"/>
    <property type="evidence" value="ECO:0007669"/>
    <property type="project" value="UniProtKB-KW"/>
</dbReference>
<evidence type="ECO:0000313" key="10">
    <source>
        <dbReference type="EMBL" id="RFU65029.1"/>
    </source>
</evidence>
<evidence type="ECO:0000256" key="2">
    <source>
        <dbReference type="ARBA" id="ARBA00022475"/>
    </source>
</evidence>
<feature type="domain" description="Methyl-accepting transducer" evidence="8">
    <location>
        <begin position="287"/>
        <end position="523"/>
    </location>
</feature>
<dbReference type="CDD" id="cd11386">
    <property type="entry name" value="MCP_signal"/>
    <property type="match status" value="1"/>
</dbReference>
<dbReference type="PANTHER" id="PTHR32089:SF112">
    <property type="entry name" value="LYSOZYME-LIKE PROTEIN-RELATED"/>
    <property type="match status" value="1"/>
</dbReference>
<evidence type="ECO:0000256" key="6">
    <source>
        <dbReference type="PROSITE-ProRule" id="PRU00284"/>
    </source>
</evidence>